<dbReference type="KEGG" id="acoa:RB602_07895"/>
<evidence type="ECO:0000313" key="3">
    <source>
        <dbReference type="Proteomes" id="UP001302429"/>
    </source>
</evidence>
<dbReference type="Proteomes" id="UP001302429">
    <property type="component" value="Chromosome"/>
</dbReference>
<dbReference type="Pfam" id="PF03724">
    <property type="entry name" value="META"/>
    <property type="match status" value="1"/>
</dbReference>
<organism evidence="2 3">
    <name type="scientific">Alterisphingorhabdus coralli</name>
    <dbReference type="NCBI Taxonomy" id="3071408"/>
    <lineage>
        <taxon>Bacteria</taxon>
        <taxon>Pseudomonadati</taxon>
        <taxon>Pseudomonadota</taxon>
        <taxon>Alphaproteobacteria</taxon>
        <taxon>Sphingomonadales</taxon>
        <taxon>Sphingomonadaceae</taxon>
        <taxon>Alterisphingorhabdus (ex Yan et al. 2024)</taxon>
    </lineage>
</organism>
<proteinExistence type="predicted"/>
<keyword evidence="3" id="KW-1185">Reference proteome</keyword>
<dbReference type="InterPro" id="IPR053147">
    <property type="entry name" value="Hsp_HslJ-like"/>
</dbReference>
<dbReference type="Gene3D" id="2.40.128.270">
    <property type="match status" value="1"/>
</dbReference>
<sequence>MRLTALAIPFLAIALGACQPTESVSSTSPMDSLQNSQWQFVSLNGQPAVQAERSELVFEGDRIAGSTGCNRFSGSYSLSDGQLTANQPLALTRMACMGAVDQQERTMMEMFSGPLSVSMDGQGQLVLTGAEHKAVLRRKG</sequence>
<dbReference type="PANTHER" id="PTHR35535">
    <property type="entry name" value="HEAT SHOCK PROTEIN HSLJ"/>
    <property type="match status" value="1"/>
</dbReference>
<feature type="domain" description="DUF306" evidence="1">
    <location>
        <begin position="32"/>
        <end position="137"/>
    </location>
</feature>
<name>A0AA97F5T3_9SPHN</name>
<dbReference type="PROSITE" id="PS51257">
    <property type="entry name" value="PROKAR_LIPOPROTEIN"/>
    <property type="match status" value="1"/>
</dbReference>
<accession>A0AA97F5T3</accession>
<dbReference type="AlphaFoldDB" id="A0AA97F5T3"/>
<protein>
    <submittedName>
        <fullName evidence="2">META domain-containing protein</fullName>
    </submittedName>
</protein>
<dbReference type="EMBL" id="CP136594">
    <property type="protein sequence ID" value="WOE73792.1"/>
    <property type="molecule type" value="Genomic_DNA"/>
</dbReference>
<gene>
    <name evidence="2" type="ORF">RB602_07895</name>
</gene>
<dbReference type="RefSeq" id="WP_317080017.1">
    <property type="nucleotide sequence ID" value="NZ_CP136594.1"/>
</dbReference>
<dbReference type="InterPro" id="IPR005184">
    <property type="entry name" value="DUF306_Meta_HslJ"/>
</dbReference>
<evidence type="ECO:0000313" key="2">
    <source>
        <dbReference type="EMBL" id="WOE73792.1"/>
    </source>
</evidence>
<evidence type="ECO:0000259" key="1">
    <source>
        <dbReference type="Pfam" id="PF03724"/>
    </source>
</evidence>
<dbReference type="InterPro" id="IPR038670">
    <property type="entry name" value="HslJ-like_sf"/>
</dbReference>
<dbReference type="PANTHER" id="PTHR35535:SF1">
    <property type="entry name" value="HEAT SHOCK PROTEIN HSLJ"/>
    <property type="match status" value="1"/>
</dbReference>
<reference evidence="2 3" key="1">
    <citation type="submission" date="2023-10" db="EMBL/GenBank/DDBJ databases">
        <title>Complete genome sequence of a Sphingomonadaceae bacterium.</title>
        <authorList>
            <person name="Yan C."/>
        </authorList>
    </citation>
    <scope>NUCLEOTIDE SEQUENCE [LARGE SCALE GENOMIC DNA]</scope>
    <source>
        <strain evidence="2 3">SCSIO 66989</strain>
    </source>
</reference>